<dbReference type="InterPro" id="IPR054203">
    <property type="entry name" value="DUF6908"/>
</dbReference>
<dbReference type="RefSeq" id="WP_390236016.1">
    <property type="nucleotide sequence ID" value="NZ_JAGSYD010000002.1"/>
</dbReference>
<keyword evidence="3" id="KW-1185">Reference proteome</keyword>
<feature type="domain" description="DUF6908" evidence="1">
    <location>
        <begin position="2"/>
        <end position="34"/>
    </location>
</feature>
<organism evidence="2 3">
    <name type="scientific">Granulicella cerasi</name>
    <dbReference type="NCBI Taxonomy" id="741063"/>
    <lineage>
        <taxon>Bacteria</taxon>
        <taxon>Pseudomonadati</taxon>
        <taxon>Acidobacteriota</taxon>
        <taxon>Terriglobia</taxon>
        <taxon>Terriglobales</taxon>
        <taxon>Acidobacteriaceae</taxon>
        <taxon>Granulicella</taxon>
    </lineage>
</organism>
<dbReference type="Proteomes" id="UP001596391">
    <property type="component" value="Unassembled WGS sequence"/>
</dbReference>
<name>A0ABW1ZDP9_9BACT</name>
<dbReference type="Pfam" id="PF21849">
    <property type="entry name" value="DUF6908"/>
    <property type="match status" value="1"/>
</dbReference>
<reference evidence="3" key="1">
    <citation type="journal article" date="2019" name="Int. J. Syst. Evol. Microbiol.">
        <title>The Global Catalogue of Microorganisms (GCM) 10K type strain sequencing project: providing services to taxonomists for standard genome sequencing and annotation.</title>
        <authorList>
            <consortium name="The Broad Institute Genomics Platform"/>
            <consortium name="The Broad Institute Genome Sequencing Center for Infectious Disease"/>
            <person name="Wu L."/>
            <person name="Ma J."/>
        </authorList>
    </citation>
    <scope>NUCLEOTIDE SEQUENCE [LARGE SCALE GENOMIC DNA]</scope>
    <source>
        <strain evidence="3">CGMCC 1.16026</strain>
    </source>
</reference>
<evidence type="ECO:0000313" key="3">
    <source>
        <dbReference type="Proteomes" id="UP001596391"/>
    </source>
</evidence>
<accession>A0ABW1ZDP9</accession>
<comment type="caution">
    <text evidence="2">The sequence shown here is derived from an EMBL/GenBank/DDBJ whole genome shotgun (WGS) entry which is preliminary data.</text>
</comment>
<dbReference type="EMBL" id="JBHSWI010000001">
    <property type="protein sequence ID" value="MFC6647133.1"/>
    <property type="molecule type" value="Genomic_DNA"/>
</dbReference>
<proteinExistence type="predicted"/>
<protein>
    <submittedName>
        <fullName evidence="2">DUF6908 domain-containing protein</fullName>
    </submittedName>
</protein>
<sequence>MKTVLELIRKAGGWHPGLYFKITNESYMALVIEPPTSPALADLRPSL</sequence>
<evidence type="ECO:0000259" key="1">
    <source>
        <dbReference type="Pfam" id="PF21849"/>
    </source>
</evidence>
<gene>
    <name evidence="2" type="ORF">ACFQBQ_16440</name>
</gene>
<evidence type="ECO:0000313" key="2">
    <source>
        <dbReference type="EMBL" id="MFC6647133.1"/>
    </source>
</evidence>